<name>I0ET56_HELCM</name>
<protein>
    <submittedName>
        <fullName evidence="1">NapD</fullName>
    </submittedName>
</protein>
<keyword evidence="2" id="KW-1185">Reference proteome</keyword>
<dbReference type="KEGG" id="hcm:HCD_05615"/>
<dbReference type="EMBL" id="CP003481">
    <property type="protein sequence ID" value="AFI06125.1"/>
    <property type="molecule type" value="Genomic_DNA"/>
</dbReference>
<accession>I0ET56</accession>
<reference evidence="1 2" key="1">
    <citation type="journal article" date="2013" name="PLoS ONE">
        <title>Sequence Divergence and Conservation in Genomes ofHelicobacter cetorum Strains from a Dolphin and a Whale.</title>
        <authorList>
            <person name="Kersulyte D."/>
            <person name="Rossi M."/>
            <person name="Berg D.E."/>
        </authorList>
    </citation>
    <scope>NUCLEOTIDE SEQUENCE [LARGE SCALE GENOMIC DNA]</scope>
    <source>
        <strain evidence="1 2">MIT 99-5656</strain>
    </source>
</reference>
<dbReference type="InterPro" id="IPR005623">
    <property type="entry name" value="Chaperone_NapD_NO3_reduct"/>
</dbReference>
<evidence type="ECO:0000313" key="1">
    <source>
        <dbReference type="EMBL" id="AFI06125.1"/>
    </source>
</evidence>
<gene>
    <name evidence="1" type="ordered locus">HCD_05615</name>
</gene>
<dbReference type="Gene3D" id="3.30.70.920">
    <property type="match status" value="1"/>
</dbReference>
<dbReference type="Pfam" id="PF03927">
    <property type="entry name" value="NapD"/>
    <property type="match status" value="1"/>
</dbReference>
<sequence>MNVSSVVIECEFKNLECLKAKIKAIPFCSVELEKDCQLIVVIESENLEDELKAYKSLENLKEVIQIHMAFSYQNLELEREKAEHSNALERIESTEQAQDFCYYGDIYKRY</sequence>
<evidence type="ECO:0000313" key="2">
    <source>
        <dbReference type="Proteomes" id="UP000005013"/>
    </source>
</evidence>
<dbReference type="eggNOG" id="COG3062">
    <property type="taxonomic scope" value="Bacteria"/>
</dbReference>
<proteinExistence type="predicted"/>
<dbReference type="STRING" id="1163745.HCD_05615"/>
<dbReference type="PATRIC" id="fig|1163745.3.peg.1189"/>
<dbReference type="RefSeq" id="WP_014659613.1">
    <property type="nucleotide sequence ID" value="NC_017735.1"/>
</dbReference>
<organism evidence="1 2">
    <name type="scientific">Helicobacter cetorum (strain ATCC BAA-540 / CCUG 52418 / MIT 99-5656)</name>
    <dbReference type="NCBI Taxonomy" id="1163745"/>
    <lineage>
        <taxon>Bacteria</taxon>
        <taxon>Pseudomonadati</taxon>
        <taxon>Campylobacterota</taxon>
        <taxon>Epsilonproteobacteria</taxon>
        <taxon>Campylobacterales</taxon>
        <taxon>Helicobacteraceae</taxon>
        <taxon>Helicobacter</taxon>
    </lineage>
</organism>
<dbReference type="AlphaFoldDB" id="I0ET56"/>
<dbReference type="Proteomes" id="UP000005013">
    <property type="component" value="Chromosome"/>
</dbReference>
<dbReference type="HOGENOM" id="CLU_155794_0_1_7"/>
<dbReference type="OrthoDB" id="5325139at2"/>